<dbReference type="Pfam" id="PF13628">
    <property type="entry name" value="DUF4142"/>
    <property type="match status" value="1"/>
</dbReference>
<keyword evidence="2" id="KW-0732">Signal</keyword>
<feature type="region of interest" description="Disordered" evidence="1">
    <location>
        <begin position="177"/>
        <end position="218"/>
    </location>
</feature>
<organism evidence="4 5">
    <name type="scientific">Dactylosporangium salmoneum</name>
    <dbReference type="NCBI Taxonomy" id="53361"/>
    <lineage>
        <taxon>Bacteria</taxon>
        <taxon>Bacillati</taxon>
        <taxon>Actinomycetota</taxon>
        <taxon>Actinomycetes</taxon>
        <taxon>Micromonosporales</taxon>
        <taxon>Micromonosporaceae</taxon>
        <taxon>Dactylosporangium</taxon>
    </lineage>
</organism>
<accession>A0ABP5UAY2</accession>
<protein>
    <recommendedName>
        <fullName evidence="3">DUF4142 domain-containing protein</fullName>
    </recommendedName>
</protein>
<gene>
    <name evidence="4" type="ORF">GCM10010170_077530</name>
</gene>
<dbReference type="RefSeq" id="WP_344617614.1">
    <property type="nucleotide sequence ID" value="NZ_BAAARV010000075.1"/>
</dbReference>
<dbReference type="Proteomes" id="UP001501444">
    <property type="component" value="Unassembled WGS sequence"/>
</dbReference>
<evidence type="ECO:0000256" key="2">
    <source>
        <dbReference type="SAM" id="SignalP"/>
    </source>
</evidence>
<evidence type="ECO:0000313" key="5">
    <source>
        <dbReference type="Proteomes" id="UP001501444"/>
    </source>
</evidence>
<dbReference type="Gene3D" id="1.20.1260.10">
    <property type="match status" value="1"/>
</dbReference>
<evidence type="ECO:0000259" key="3">
    <source>
        <dbReference type="Pfam" id="PF13628"/>
    </source>
</evidence>
<feature type="chain" id="PRO_5045201212" description="DUF4142 domain-containing protein" evidence="2">
    <location>
        <begin position="26"/>
        <end position="236"/>
    </location>
</feature>
<feature type="compositionally biased region" description="Low complexity" evidence="1">
    <location>
        <begin position="195"/>
        <end position="218"/>
    </location>
</feature>
<reference evidence="5" key="1">
    <citation type="journal article" date="2019" name="Int. J. Syst. Evol. Microbiol.">
        <title>The Global Catalogue of Microorganisms (GCM) 10K type strain sequencing project: providing services to taxonomists for standard genome sequencing and annotation.</title>
        <authorList>
            <consortium name="The Broad Institute Genomics Platform"/>
            <consortium name="The Broad Institute Genome Sequencing Center for Infectious Disease"/>
            <person name="Wu L."/>
            <person name="Ma J."/>
        </authorList>
    </citation>
    <scope>NUCLEOTIDE SEQUENCE [LARGE SCALE GENOMIC DNA]</scope>
    <source>
        <strain evidence="5">JCM 3272</strain>
    </source>
</reference>
<feature type="compositionally biased region" description="Pro residues" evidence="1">
    <location>
        <begin position="178"/>
        <end position="194"/>
    </location>
</feature>
<sequence>MRAALKVGTLATALLVTVPPMAAHAAPTPASAQDRAFVEDAGRAGAYEIAGGRLAATRAADPRLRAFGIRMVTDHTQGAAALADLAAALGLDVPSRPDATQRTILDVWGSVRGPAFDCSYAPAAYADHVAAIGAFEREAADGRNPALRQFASDTLPTLREHRADAARNLRGLDCATPMPLPIPIPTSRPTPRPTVTPTARPTVSPTARPTVRPTLLPTALPTTLPTFWPLPRPSGS</sequence>
<feature type="domain" description="DUF4142" evidence="3">
    <location>
        <begin position="33"/>
        <end position="165"/>
    </location>
</feature>
<evidence type="ECO:0000313" key="4">
    <source>
        <dbReference type="EMBL" id="GAA2374475.1"/>
    </source>
</evidence>
<proteinExistence type="predicted"/>
<dbReference type="InterPro" id="IPR012347">
    <property type="entry name" value="Ferritin-like"/>
</dbReference>
<name>A0ABP5UAY2_9ACTN</name>
<feature type="signal peptide" evidence="2">
    <location>
        <begin position="1"/>
        <end position="25"/>
    </location>
</feature>
<dbReference type="InterPro" id="IPR025419">
    <property type="entry name" value="DUF4142"/>
</dbReference>
<comment type="caution">
    <text evidence="4">The sequence shown here is derived from an EMBL/GenBank/DDBJ whole genome shotgun (WGS) entry which is preliminary data.</text>
</comment>
<keyword evidence="5" id="KW-1185">Reference proteome</keyword>
<dbReference type="PANTHER" id="PTHR38593">
    <property type="entry name" value="BLR2558 PROTEIN"/>
    <property type="match status" value="1"/>
</dbReference>
<evidence type="ECO:0000256" key="1">
    <source>
        <dbReference type="SAM" id="MobiDB-lite"/>
    </source>
</evidence>
<dbReference type="EMBL" id="BAAARV010000075">
    <property type="protein sequence ID" value="GAA2374475.1"/>
    <property type="molecule type" value="Genomic_DNA"/>
</dbReference>
<dbReference type="PANTHER" id="PTHR38593:SF1">
    <property type="entry name" value="BLR2558 PROTEIN"/>
    <property type="match status" value="1"/>
</dbReference>